<dbReference type="SUPFAM" id="SSF55729">
    <property type="entry name" value="Acyl-CoA N-acyltransferases (Nat)"/>
    <property type="match status" value="1"/>
</dbReference>
<keyword evidence="2 5" id="KW-0963">Cytoplasm</keyword>
<dbReference type="GO" id="GO:0008999">
    <property type="term" value="F:protein-N-terminal-alanine acetyltransferase activity"/>
    <property type="evidence" value="ECO:0007669"/>
    <property type="project" value="UniProtKB-EC"/>
</dbReference>
<comment type="similarity">
    <text evidence="1 5">Belongs to the acetyltransferase family. RimI subfamily.</text>
</comment>
<dbReference type="InterPro" id="IPR006464">
    <property type="entry name" value="AcTrfase_RimI/Ard1"/>
</dbReference>
<reference evidence="7" key="1">
    <citation type="submission" date="2009-07" db="EMBL/GenBank/DDBJ databases">
        <authorList>
            <person name="Weinstock G."/>
            <person name="Sodergren E."/>
            <person name="Clifton S."/>
            <person name="Fulton L."/>
            <person name="Fulton B."/>
            <person name="Courtney L."/>
            <person name="Fronick C."/>
            <person name="Harrison M."/>
            <person name="Strong C."/>
            <person name="Farmer C."/>
            <person name="Delahaunty K."/>
            <person name="Markovic C."/>
            <person name="Hall O."/>
            <person name="Minx P."/>
            <person name="Tomlinson C."/>
            <person name="Mitreva M."/>
            <person name="Nelson J."/>
            <person name="Hou S."/>
            <person name="Wollam A."/>
            <person name="Pepin K.H."/>
            <person name="Johnson M."/>
            <person name="Bhonagiri V."/>
            <person name="Nash W.E."/>
            <person name="Warren W."/>
            <person name="Chinwalla A."/>
            <person name="Mardis E.R."/>
            <person name="Wilson R.K."/>
        </authorList>
    </citation>
    <scope>NUCLEOTIDE SEQUENCE [LARGE SCALE GENOMIC DNA]</scope>
    <source>
        <strain evidence="7">DSM 14469</strain>
    </source>
</reference>
<evidence type="ECO:0000256" key="1">
    <source>
        <dbReference type="ARBA" id="ARBA00005395"/>
    </source>
</evidence>
<accession>C6LIV8</accession>
<dbReference type="EC" id="2.3.1.266" evidence="5"/>
<dbReference type="PROSITE" id="PS51186">
    <property type="entry name" value="GNAT"/>
    <property type="match status" value="1"/>
</dbReference>
<feature type="domain" description="N-acetyltransferase" evidence="6">
    <location>
        <begin position="2"/>
        <end position="144"/>
    </location>
</feature>
<dbReference type="STRING" id="168384.SAMN05660368_03021"/>
<comment type="function">
    <text evidence="5">Acetylates the N-terminal alanine of ribosomal protein bS18.</text>
</comment>
<evidence type="ECO:0000313" key="8">
    <source>
        <dbReference type="Proteomes" id="UP000005561"/>
    </source>
</evidence>
<dbReference type="EMBL" id="ACCL02000018">
    <property type="protein sequence ID" value="EET59497.1"/>
    <property type="molecule type" value="Genomic_DNA"/>
</dbReference>
<dbReference type="AlphaFoldDB" id="C6LIV8"/>
<evidence type="ECO:0000256" key="5">
    <source>
        <dbReference type="RuleBase" id="RU363094"/>
    </source>
</evidence>
<dbReference type="Gene3D" id="3.40.630.30">
    <property type="match status" value="1"/>
</dbReference>
<dbReference type="eggNOG" id="COG0456">
    <property type="taxonomic scope" value="Bacteria"/>
</dbReference>
<dbReference type="InterPro" id="IPR016181">
    <property type="entry name" value="Acyl_CoA_acyltransferase"/>
</dbReference>
<dbReference type="OrthoDB" id="9794566at2"/>
<dbReference type="PANTHER" id="PTHR43420">
    <property type="entry name" value="ACETYLTRANSFERASE"/>
    <property type="match status" value="1"/>
</dbReference>
<evidence type="ECO:0000256" key="3">
    <source>
        <dbReference type="ARBA" id="ARBA00022679"/>
    </source>
</evidence>
<dbReference type="CDD" id="cd04301">
    <property type="entry name" value="NAT_SF"/>
    <property type="match status" value="1"/>
</dbReference>
<evidence type="ECO:0000313" key="7">
    <source>
        <dbReference type="EMBL" id="EET59497.1"/>
    </source>
</evidence>
<name>C6LIV8_9FIRM</name>
<sequence>MIEITEMQPENLATVAAIEKTIFSQPWSEKGFAASLQSKDTLYLMAWLDGEPAGYCGLLQSFDEADITNVAVKEECRRRKVAETMLTELIRRGAQRGIRAYTLEVRRSNAGAIALYEKLGFTSCGIRRNFYEKPAEDAVIMWKR</sequence>
<keyword evidence="4 7" id="KW-0012">Acyltransferase</keyword>
<keyword evidence="3 7" id="KW-0808">Transferase</keyword>
<dbReference type="Proteomes" id="UP000005561">
    <property type="component" value="Unassembled WGS sequence"/>
</dbReference>
<comment type="catalytic activity">
    <reaction evidence="5">
        <text>N-terminal L-alanyl-[ribosomal protein bS18] + acetyl-CoA = N-terminal N(alpha)-acetyl-L-alanyl-[ribosomal protein bS18] + CoA + H(+)</text>
        <dbReference type="Rhea" id="RHEA:43756"/>
        <dbReference type="Rhea" id="RHEA-COMP:10676"/>
        <dbReference type="Rhea" id="RHEA-COMP:10677"/>
        <dbReference type="ChEBI" id="CHEBI:15378"/>
        <dbReference type="ChEBI" id="CHEBI:57287"/>
        <dbReference type="ChEBI" id="CHEBI:57288"/>
        <dbReference type="ChEBI" id="CHEBI:64718"/>
        <dbReference type="ChEBI" id="CHEBI:83683"/>
        <dbReference type="EC" id="2.3.1.266"/>
    </reaction>
</comment>
<gene>
    <name evidence="7" type="primary">rimI</name>
    <name evidence="7" type="ORF">BRYFOR_08589</name>
</gene>
<comment type="caution">
    <text evidence="7">The sequence shown here is derived from an EMBL/GenBank/DDBJ whole genome shotgun (WGS) entry which is preliminary data.</text>
</comment>
<proteinExistence type="inferred from homology"/>
<dbReference type="InterPro" id="IPR050680">
    <property type="entry name" value="YpeA/RimI_acetyltransf"/>
</dbReference>
<comment type="subcellular location">
    <subcellularLocation>
        <location evidence="5">Cytoplasm</location>
    </subcellularLocation>
</comment>
<dbReference type="PANTHER" id="PTHR43420:SF44">
    <property type="entry name" value="ACETYLTRANSFERASE YPEA"/>
    <property type="match status" value="1"/>
</dbReference>
<evidence type="ECO:0000256" key="2">
    <source>
        <dbReference type="ARBA" id="ARBA00022490"/>
    </source>
</evidence>
<protein>
    <recommendedName>
        <fullName evidence="5">[Ribosomal protein bS18]-alanine N-acetyltransferase</fullName>
        <ecNumber evidence="5">2.3.1.266</ecNumber>
    </recommendedName>
</protein>
<dbReference type="GO" id="GO:0005737">
    <property type="term" value="C:cytoplasm"/>
    <property type="evidence" value="ECO:0007669"/>
    <property type="project" value="UniProtKB-SubCell"/>
</dbReference>
<evidence type="ECO:0000256" key="4">
    <source>
        <dbReference type="ARBA" id="ARBA00023315"/>
    </source>
</evidence>
<organism evidence="7 8">
    <name type="scientific">Marvinbryantia formatexigens DSM 14469</name>
    <dbReference type="NCBI Taxonomy" id="478749"/>
    <lineage>
        <taxon>Bacteria</taxon>
        <taxon>Bacillati</taxon>
        <taxon>Bacillota</taxon>
        <taxon>Clostridia</taxon>
        <taxon>Lachnospirales</taxon>
        <taxon>Lachnospiraceae</taxon>
        <taxon>Marvinbryantia</taxon>
    </lineage>
</organism>
<evidence type="ECO:0000259" key="6">
    <source>
        <dbReference type="PROSITE" id="PS51186"/>
    </source>
</evidence>
<dbReference type="NCBIfam" id="TIGR01575">
    <property type="entry name" value="rimI"/>
    <property type="match status" value="1"/>
</dbReference>
<keyword evidence="8" id="KW-1185">Reference proteome</keyword>
<dbReference type="InterPro" id="IPR000182">
    <property type="entry name" value="GNAT_dom"/>
</dbReference>
<dbReference type="Pfam" id="PF00583">
    <property type="entry name" value="Acetyltransf_1"/>
    <property type="match status" value="1"/>
</dbReference>
<dbReference type="RefSeq" id="WP_006863357.1">
    <property type="nucleotide sequence ID" value="NZ_ACCL02000018.1"/>
</dbReference>